<comment type="cofactor">
    <cofactor evidence="1">
        <name>pyridoxal 5'-phosphate</name>
        <dbReference type="ChEBI" id="CHEBI:597326"/>
    </cofactor>
</comment>
<keyword evidence="5 9" id="KW-0808">Transferase</keyword>
<dbReference type="EMBL" id="SOZH01000001">
    <property type="protein sequence ID" value="TFF17306.1"/>
    <property type="molecule type" value="Genomic_DNA"/>
</dbReference>
<dbReference type="Gene3D" id="3.90.1150.10">
    <property type="entry name" value="Aspartate Aminotransferase, domain 1"/>
    <property type="match status" value="1"/>
</dbReference>
<dbReference type="CDD" id="cd00609">
    <property type="entry name" value="AAT_like"/>
    <property type="match status" value="1"/>
</dbReference>
<feature type="region of interest" description="Disordered" evidence="7">
    <location>
        <begin position="1"/>
        <end position="22"/>
    </location>
</feature>
<protein>
    <submittedName>
        <fullName evidence="9">PLP-dependent aminotransferase family protein</fullName>
    </submittedName>
</protein>
<evidence type="ECO:0000256" key="4">
    <source>
        <dbReference type="ARBA" id="ARBA00022576"/>
    </source>
</evidence>
<evidence type="ECO:0000256" key="3">
    <source>
        <dbReference type="ARBA" id="ARBA00011738"/>
    </source>
</evidence>
<keyword evidence="4 9" id="KW-0032">Aminotransferase</keyword>
<comment type="caution">
    <text evidence="9">The sequence shown here is derived from an EMBL/GenBank/DDBJ whole genome shotgun (WGS) entry which is preliminary data.</text>
</comment>
<evidence type="ECO:0000256" key="1">
    <source>
        <dbReference type="ARBA" id="ARBA00001933"/>
    </source>
</evidence>
<dbReference type="Proteomes" id="UP000298003">
    <property type="component" value="Unassembled WGS sequence"/>
</dbReference>
<comment type="subunit">
    <text evidence="3">Homodimer.</text>
</comment>
<comment type="similarity">
    <text evidence="2">Belongs to the class-I pyridoxal-phosphate-dependent aminotransferase family.</text>
</comment>
<dbReference type="Gene3D" id="3.40.640.10">
    <property type="entry name" value="Type I PLP-dependent aspartate aminotransferase-like (Major domain)"/>
    <property type="match status" value="1"/>
</dbReference>
<dbReference type="Pfam" id="PF00155">
    <property type="entry name" value="Aminotran_1_2"/>
    <property type="match status" value="1"/>
</dbReference>
<dbReference type="GO" id="GO:1901605">
    <property type="term" value="P:alpha-amino acid metabolic process"/>
    <property type="evidence" value="ECO:0007669"/>
    <property type="project" value="TreeGrafter"/>
</dbReference>
<dbReference type="InterPro" id="IPR015422">
    <property type="entry name" value="PyrdxlP-dep_Trfase_small"/>
</dbReference>
<evidence type="ECO:0000259" key="8">
    <source>
        <dbReference type="Pfam" id="PF00155"/>
    </source>
</evidence>
<accession>A0A4Y8R8V9</accession>
<dbReference type="InterPro" id="IPR004839">
    <property type="entry name" value="Aminotransferase_I/II_large"/>
</dbReference>
<evidence type="ECO:0000256" key="6">
    <source>
        <dbReference type="ARBA" id="ARBA00022898"/>
    </source>
</evidence>
<evidence type="ECO:0000256" key="7">
    <source>
        <dbReference type="SAM" id="MobiDB-lite"/>
    </source>
</evidence>
<sequence length="472" mass="51144">MHAGGRATSTVVRPPASSRDPPILRATLGIVTGPTTPSQQPAPSGTRLDPWFGAYAERAHGMRASEIRALFSVANRPEVVSLAGGMPYLEGLPLDQIADTMQRLVATRGATALQYGSGQGDETLRERILDVVRMEGIECHPDDVVVTTGSQQALDLVTRIFVDPGDVVVAEAPSYVGALGVFRSYQADVVHVPLDEHGLVPEALEETLARLAADGRRVKLLYTVPNFHNPAGVTLTAERRPRILEIAQRYGVLVIEDNPYGLLGFDGQTLPALRSLDEDGVLYLGSFSKTFAPGYRVGWVVAPHAVREKLVLASESAILCPSNASQLAIAAYLDTCDWKGQIKQFRELYRERRDAMIGALAEHLPSARWTVPDGGFYTWVQLPDGLDARSMLPRAVTARVAYVPGTAFYADGTGASHVRLSYCFPTPERIREGVRRLAGVVNAEQELVEIFGTNAELDPDVTDVENPSPNLA</sequence>
<evidence type="ECO:0000313" key="9">
    <source>
        <dbReference type="EMBL" id="TFF17306.1"/>
    </source>
</evidence>
<dbReference type="AlphaFoldDB" id="A0A4Y8R8V9"/>
<evidence type="ECO:0000256" key="5">
    <source>
        <dbReference type="ARBA" id="ARBA00022679"/>
    </source>
</evidence>
<keyword evidence="6" id="KW-0663">Pyridoxal phosphate</keyword>
<dbReference type="SUPFAM" id="SSF53383">
    <property type="entry name" value="PLP-dependent transferases"/>
    <property type="match status" value="1"/>
</dbReference>
<feature type="domain" description="Aminotransferase class I/classII large" evidence="8">
    <location>
        <begin position="83"/>
        <end position="437"/>
    </location>
</feature>
<name>A0A4Y8R8V9_9MICO</name>
<gene>
    <name evidence="9" type="ORF">E1O70_00460</name>
</gene>
<dbReference type="InterPro" id="IPR015421">
    <property type="entry name" value="PyrdxlP-dep_Trfase_major"/>
</dbReference>
<keyword evidence="10" id="KW-1185">Reference proteome</keyword>
<proteinExistence type="inferred from homology"/>
<reference evidence="9 10" key="1">
    <citation type="submission" date="2019-03" db="EMBL/GenBank/DDBJ databases">
        <title>Cellulosimicrobium funkei JCM14302 Assembly.</title>
        <authorList>
            <person name="Dou T."/>
        </authorList>
    </citation>
    <scope>NUCLEOTIDE SEQUENCE [LARGE SCALE GENOMIC DNA]</scope>
    <source>
        <strain evidence="9 10">JCM 14302</strain>
    </source>
</reference>
<evidence type="ECO:0000313" key="10">
    <source>
        <dbReference type="Proteomes" id="UP000298003"/>
    </source>
</evidence>
<dbReference type="FunFam" id="3.40.640.10:FF:000053">
    <property type="entry name" value="Aminotransferase, class I"/>
    <property type="match status" value="1"/>
</dbReference>
<dbReference type="PANTHER" id="PTHR42790">
    <property type="entry name" value="AMINOTRANSFERASE"/>
    <property type="match status" value="1"/>
</dbReference>
<organism evidence="9 10">
    <name type="scientific">Cellulosimicrobium funkei</name>
    <dbReference type="NCBI Taxonomy" id="264251"/>
    <lineage>
        <taxon>Bacteria</taxon>
        <taxon>Bacillati</taxon>
        <taxon>Actinomycetota</taxon>
        <taxon>Actinomycetes</taxon>
        <taxon>Micrococcales</taxon>
        <taxon>Promicromonosporaceae</taxon>
        <taxon>Cellulosimicrobium</taxon>
    </lineage>
</organism>
<dbReference type="InterPro" id="IPR050859">
    <property type="entry name" value="Class-I_PLP-dep_aminotransf"/>
</dbReference>
<dbReference type="InterPro" id="IPR015424">
    <property type="entry name" value="PyrdxlP-dep_Trfase"/>
</dbReference>
<dbReference type="GO" id="GO:0030170">
    <property type="term" value="F:pyridoxal phosphate binding"/>
    <property type="evidence" value="ECO:0007669"/>
    <property type="project" value="InterPro"/>
</dbReference>
<dbReference type="PANTHER" id="PTHR42790:SF19">
    <property type="entry name" value="KYNURENINE_ALPHA-AMINOADIPATE AMINOTRANSFERASE, MITOCHONDRIAL"/>
    <property type="match status" value="1"/>
</dbReference>
<dbReference type="GO" id="GO:0008483">
    <property type="term" value="F:transaminase activity"/>
    <property type="evidence" value="ECO:0007669"/>
    <property type="project" value="UniProtKB-KW"/>
</dbReference>
<evidence type="ECO:0000256" key="2">
    <source>
        <dbReference type="ARBA" id="ARBA00007441"/>
    </source>
</evidence>